<sequence length="68" mass="7468">MGGHGSNQFRAGQKAPNNGVYIEIGETGSMVNDPQKIKLEAGEKFPENTNQNRIWVNQRNLSKPSVQG</sequence>
<evidence type="ECO:0000313" key="1">
    <source>
        <dbReference type="EMBL" id="AXI08869.1"/>
    </source>
</evidence>
<keyword evidence="2" id="KW-1185">Reference proteome</keyword>
<evidence type="ECO:0000313" key="2">
    <source>
        <dbReference type="Proteomes" id="UP000253908"/>
    </source>
</evidence>
<dbReference type="RefSeq" id="WP_114916164.1">
    <property type="nucleotide sequence ID" value="NZ_CP024848.1"/>
</dbReference>
<dbReference type="KEGG" id="ocn:CUC15_08050"/>
<protein>
    <submittedName>
        <fullName evidence="1">YjzC family protein</fullName>
    </submittedName>
</protein>
<dbReference type="Proteomes" id="UP000253908">
    <property type="component" value="Chromosome"/>
</dbReference>
<dbReference type="AlphaFoldDB" id="A0A345PFT9"/>
<gene>
    <name evidence="1" type="ORF">CUC15_08050</name>
</gene>
<proteinExistence type="predicted"/>
<dbReference type="InterPro" id="IPR025549">
    <property type="entry name" value="YjzC"/>
</dbReference>
<dbReference type="Pfam" id="PF14168">
    <property type="entry name" value="YjzC"/>
    <property type="match status" value="1"/>
</dbReference>
<reference evidence="2" key="1">
    <citation type="submission" date="2017-11" db="EMBL/GenBank/DDBJ databases">
        <authorList>
            <person name="Zhu W."/>
        </authorList>
    </citation>
    <scope>NUCLEOTIDE SEQUENCE [LARGE SCALE GENOMIC DNA]</scope>
    <source>
        <strain evidence="2">160</strain>
    </source>
</reference>
<accession>A0A345PFT9</accession>
<organism evidence="1 2">
    <name type="scientific">Oceanobacillus zhaokaii</name>
    <dbReference type="NCBI Taxonomy" id="2052660"/>
    <lineage>
        <taxon>Bacteria</taxon>
        <taxon>Bacillati</taxon>
        <taxon>Bacillota</taxon>
        <taxon>Bacilli</taxon>
        <taxon>Bacillales</taxon>
        <taxon>Bacillaceae</taxon>
        <taxon>Oceanobacillus</taxon>
    </lineage>
</organism>
<dbReference type="OrthoDB" id="5244304at2"/>
<dbReference type="EMBL" id="CP024848">
    <property type="protein sequence ID" value="AXI08869.1"/>
    <property type="molecule type" value="Genomic_DNA"/>
</dbReference>
<name>A0A345PFT9_9BACI</name>